<reference evidence="4 5" key="1">
    <citation type="submission" date="2017-04" db="EMBL/GenBank/DDBJ databases">
        <authorList>
            <person name="Afonso C.L."/>
            <person name="Miller P.J."/>
            <person name="Scott M.A."/>
            <person name="Spackman E."/>
            <person name="Goraichik I."/>
            <person name="Dimitrov K.M."/>
            <person name="Suarez D.L."/>
            <person name="Swayne D.E."/>
        </authorList>
    </citation>
    <scope>NUCLEOTIDE SEQUENCE [LARGE SCALE GENOMIC DNA]</scope>
    <source>
        <strain evidence="4 5">USBA 355</strain>
    </source>
</reference>
<dbReference type="InterPro" id="IPR018905">
    <property type="entry name" value="A-galactase_NEW3"/>
</dbReference>
<keyword evidence="5" id="KW-1185">Reference proteome</keyword>
<evidence type="ECO:0000256" key="1">
    <source>
        <dbReference type="SAM" id="Phobius"/>
    </source>
</evidence>
<keyword evidence="1" id="KW-0472">Membrane</keyword>
<dbReference type="PANTHER" id="PTHR39198">
    <property type="entry name" value="HYPOTHETICAL MEMBRANE PROTEIN, CONSERVED"/>
    <property type="match status" value="1"/>
</dbReference>
<evidence type="ECO:0000256" key="2">
    <source>
        <dbReference type="SAM" id="SignalP"/>
    </source>
</evidence>
<sequence>MRHGRTLLSALVVAGTALFALSPLHAGTAAAETPQLTGLWLTTDYPERNADFGDAIRIGLDLMNKNLPPQRVELSVDGLPDGWKSEIDGGGAAIEAAMVGTDRTVSLDLHLTPPKTAKAGTYAFEVEGKVVGQGEGRTMTLPVKLTLAAPKPAKLTLDPKLPDLRGTAKSSFDFELTLKNESLNDTVVNLAAAAPDGFEVAFTEGYGSQEITSLPVKAGASKTVHAKVHPPQNVAAGHYQVQVGAQSDVAKASANLELDVTGQPAVALEGPNGMLSGSATAGEERDFTFTVANSGSAPAHDLSLRADAPSGWKVKVDPKTLPELQPDQQQKVTVEVTPGDKAVAGDYMMSVRANGKGVSNSADFRITVMTSTMWGIIGVVVILIALMVLAVGVRRYGRR</sequence>
<keyword evidence="2" id="KW-0732">Signal</keyword>
<dbReference type="Gene3D" id="2.60.40.10">
    <property type="entry name" value="Immunoglobulins"/>
    <property type="match status" value="1"/>
</dbReference>
<dbReference type="InterPro" id="IPR013783">
    <property type="entry name" value="Ig-like_fold"/>
</dbReference>
<dbReference type="AlphaFoldDB" id="A0A1Y6CM33"/>
<feature type="transmembrane region" description="Helical" evidence="1">
    <location>
        <begin position="373"/>
        <end position="393"/>
    </location>
</feature>
<protein>
    <submittedName>
        <fullName evidence="4">Uncharacterized membrane protein</fullName>
    </submittedName>
</protein>
<evidence type="ECO:0000259" key="3">
    <source>
        <dbReference type="Pfam" id="PF10633"/>
    </source>
</evidence>
<feature type="domain" description="Alpha-galactosidase NEW3" evidence="3">
    <location>
        <begin position="279"/>
        <end position="353"/>
    </location>
</feature>
<organism evidence="4 5">
    <name type="scientific">Tistlia consotensis USBA 355</name>
    <dbReference type="NCBI Taxonomy" id="560819"/>
    <lineage>
        <taxon>Bacteria</taxon>
        <taxon>Pseudomonadati</taxon>
        <taxon>Pseudomonadota</taxon>
        <taxon>Alphaproteobacteria</taxon>
        <taxon>Rhodospirillales</taxon>
        <taxon>Rhodovibrionaceae</taxon>
        <taxon>Tistlia</taxon>
    </lineage>
</organism>
<keyword evidence="1" id="KW-1133">Transmembrane helix</keyword>
<dbReference type="Proteomes" id="UP000192917">
    <property type="component" value="Unassembled WGS sequence"/>
</dbReference>
<feature type="domain" description="Alpha-galactosidase NEW3" evidence="3">
    <location>
        <begin position="68"/>
        <end position="125"/>
    </location>
</feature>
<accession>A0A1Y6CM33</accession>
<feature type="signal peptide" evidence="2">
    <location>
        <begin position="1"/>
        <end position="26"/>
    </location>
</feature>
<evidence type="ECO:0000313" key="5">
    <source>
        <dbReference type="Proteomes" id="UP000192917"/>
    </source>
</evidence>
<evidence type="ECO:0000313" key="4">
    <source>
        <dbReference type="EMBL" id="SMF77008.1"/>
    </source>
</evidence>
<dbReference type="EMBL" id="FWZX01000036">
    <property type="protein sequence ID" value="SMF77008.1"/>
    <property type="molecule type" value="Genomic_DNA"/>
</dbReference>
<gene>
    <name evidence="4" type="ORF">SAMN05428998_13619</name>
</gene>
<dbReference type="RefSeq" id="WP_085125988.1">
    <property type="nucleotide sequence ID" value="NZ_FWZX01000036.1"/>
</dbReference>
<feature type="chain" id="PRO_5012441520" evidence="2">
    <location>
        <begin position="27"/>
        <end position="399"/>
    </location>
</feature>
<keyword evidence="1" id="KW-0812">Transmembrane</keyword>
<name>A0A1Y6CM33_9PROT</name>
<proteinExistence type="predicted"/>
<dbReference type="PANTHER" id="PTHR39198:SF1">
    <property type="entry name" value="ALPHA-GALACTOSIDASE NEW3 DOMAIN-CONTAINING PROTEIN"/>
    <property type="match status" value="1"/>
</dbReference>
<dbReference type="STRING" id="560819.SAMN05428998_13619"/>
<dbReference type="Pfam" id="PF10633">
    <property type="entry name" value="NPCBM_assoc"/>
    <property type="match status" value="2"/>
</dbReference>